<dbReference type="InterPro" id="IPR027417">
    <property type="entry name" value="P-loop_NTPase"/>
</dbReference>
<name>A0A3B0XI37_9ZZZZ</name>
<sequence>MTDSASCVSFSIIGCIIRVSIESAYLRAILLKMYGNMQLPDNDNVAAIEYEIKLLDSEFFQVSISRAGCADLNAYDIGEFIFLFEKDMTIEVQKLRPDLLFIHSAALAYQGRGLLLVAPSGTGKSTTSWVMLNCGFNYLSDELAPLDLNAMRIEPYPHALCLKAEPPVYPLPQSSLMTTRTIHVPINIEKKHANLASVSLDYVFYLEFDENIIEPVITQITTAQASAKLYANSLNILAHEQGEKGIQAAISVARRVNNYILKSNDLNKTCKQVQLLIDTD</sequence>
<gene>
    <name evidence="1" type="ORF">MNBD_GAMMA10-2059</name>
</gene>
<dbReference type="Gene3D" id="3.40.50.300">
    <property type="entry name" value="P-loop containing nucleotide triphosphate hydrolases"/>
    <property type="match status" value="1"/>
</dbReference>
<reference evidence="1" key="1">
    <citation type="submission" date="2018-06" db="EMBL/GenBank/DDBJ databases">
        <authorList>
            <person name="Zhirakovskaya E."/>
        </authorList>
    </citation>
    <scope>NUCLEOTIDE SEQUENCE</scope>
</reference>
<evidence type="ECO:0000313" key="1">
    <source>
        <dbReference type="EMBL" id="VAW61309.1"/>
    </source>
</evidence>
<accession>A0A3B0XI37</accession>
<organism evidence="1">
    <name type="scientific">hydrothermal vent metagenome</name>
    <dbReference type="NCBI Taxonomy" id="652676"/>
    <lineage>
        <taxon>unclassified sequences</taxon>
        <taxon>metagenomes</taxon>
        <taxon>ecological metagenomes</taxon>
    </lineage>
</organism>
<dbReference type="EMBL" id="UOFJ01000034">
    <property type="protein sequence ID" value="VAW61309.1"/>
    <property type="molecule type" value="Genomic_DNA"/>
</dbReference>
<evidence type="ECO:0008006" key="2">
    <source>
        <dbReference type="Google" id="ProtNLM"/>
    </source>
</evidence>
<proteinExistence type="predicted"/>
<dbReference type="SUPFAM" id="SSF53795">
    <property type="entry name" value="PEP carboxykinase-like"/>
    <property type="match status" value="1"/>
</dbReference>
<protein>
    <recommendedName>
        <fullName evidence="2">HPr kinase/phosphorylase C-terminal domain-containing protein</fullName>
    </recommendedName>
</protein>
<dbReference type="AlphaFoldDB" id="A0A3B0XI37"/>